<dbReference type="InterPro" id="IPR011284">
    <property type="entry name" value="3oxo_ACP_reduc"/>
</dbReference>
<organism evidence="12 13">
    <name type="scientific">Clostridium thermobutyricum DSM 4928</name>
    <dbReference type="NCBI Taxonomy" id="1121339"/>
    <lineage>
        <taxon>Bacteria</taxon>
        <taxon>Bacillati</taxon>
        <taxon>Bacillota</taxon>
        <taxon>Clostridia</taxon>
        <taxon>Eubacteriales</taxon>
        <taxon>Clostridiaceae</taxon>
        <taxon>Clostridium</taxon>
    </lineage>
</organism>
<dbReference type="GO" id="GO:0006633">
    <property type="term" value="P:fatty acid biosynthetic process"/>
    <property type="evidence" value="ECO:0007669"/>
    <property type="project" value="UniProtKB-UniPathway"/>
</dbReference>
<dbReference type="RefSeq" id="WP_002597351.1">
    <property type="nucleotide sequence ID" value="NZ_LTAY01000034.1"/>
</dbReference>
<dbReference type="PRINTS" id="PR00080">
    <property type="entry name" value="SDRFAMILY"/>
</dbReference>
<dbReference type="GO" id="GO:0008202">
    <property type="term" value="P:steroid metabolic process"/>
    <property type="evidence" value="ECO:0007669"/>
    <property type="project" value="UniProtKB-KW"/>
</dbReference>
<evidence type="ECO:0000313" key="13">
    <source>
        <dbReference type="Proteomes" id="UP000191448"/>
    </source>
</evidence>
<accession>A0A1V4SXJ5</accession>
<dbReference type="AlphaFoldDB" id="A0A1V4SXJ5"/>
<dbReference type="SMART" id="SM00822">
    <property type="entry name" value="PKS_KR"/>
    <property type="match status" value="1"/>
</dbReference>
<dbReference type="PANTHER" id="PTHR42879">
    <property type="entry name" value="3-OXOACYL-(ACYL-CARRIER-PROTEIN) REDUCTASE"/>
    <property type="match status" value="1"/>
</dbReference>
<evidence type="ECO:0000313" key="12">
    <source>
        <dbReference type="EMBL" id="OPX48290.1"/>
    </source>
</evidence>
<dbReference type="PANTHER" id="PTHR42879:SF2">
    <property type="entry name" value="3-OXOACYL-[ACYL-CARRIER-PROTEIN] REDUCTASE FABG"/>
    <property type="match status" value="1"/>
</dbReference>
<dbReference type="InterPro" id="IPR002347">
    <property type="entry name" value="SDR_fam"/>
</dbReference>
<evidence type="ECO:0000256" key="7">
    <source>
        <dbReference type="ARBA" id="ARBA00048508"/>
    </source>
</evidence>
<dbReference type="NCBIfam" id="TIGR01830">
    <property type="entry name" value="3oxo_ACP_reduc"/>
    <property type="match status" value="1"/>
</dbReference>
<dbReference type="Pfam" id="PF13561">
    <property type="entry name" value="adh_short_C2"/>
    <property type="match status" value="1"/>
</dbReference>
<evidence type="ECO:0000256" key="1">
    <source>
        <dbReference type="ARBA" id="ARBA00005194"/>
    </source>
</evidence>
<comment type="function">
    <text evidence="10">Catalyzes the NADPH-dependent reduction of beta-ketoacyl-ACP substrates to beta-hydroxyacyl-ACP products, the first reductive step in the elongation cycle of fatty acid biosynthesis.</text>
</comment>
<evidence type="ECO:0000259" key="11">
    <source>
        <dbReference type="SMART" id="SM00822"/>
    </source>
</evidence>
<comment type="similarity">
    <text evidence="2 10">Belongs to the short-chain dehydrogenases/reductases (SDR) family.</text>
</comment>
<comment type="catalytic activity">
    <reaction evidence="7 10">
        <text>a (3R)-hydroxyacyl-[ACP] + NADP(+) = a 3-oxoacyl-[ACP] + NADPH + H(+)</text>
        <dbReference type="Rhea" id="RHEA:17397"/>
        <dbReference type="Rhea" id="RHEA-COMP:9916"/>
        <dbReference type="Rhea" id="RHEA-COMP:9945"/>
        <dbReference type="ChEBI" id="CHEBI:15378"/>
        <dbReference type="ChEBI" id="CHEBI:57783"/>
        <dbReference type="ChEBI" id="CHEBI:58349"/>
        <dbReference type="ChEBI" id="CHEBI:78776"/>
        <dbReference type="ChEBI" id="CHEBI:78827"/>
        <dbReference type="EC" id="1.1.1.100"/>
    </reaction>
</comment>
<evidence type="ECO:0000256" key="4">
    <source>
        <dbReference type="ARBA" id="ARBA00022857"/>
    </source>
</evidence>
<dbReference type="CDD" id="cd05333">
    <property type="entry name" value="BKR_SDR_c"/>
    <property type="match status" value="1"/>
</dbReference>
<keyword evidence="4 9" id="KW-0521">NADP</keyword>
<dbReference type="Gene3D" id="3.40.50.720">
    <property type="entry name" value="NAD(P)-binding Rossmann-like Domain"/>
    <property type="match status" value="1"/>
</dbReference>
<evidence type="ECO:0000256" key="5">
    <source>
        <dbReference type="ARBA" id="ARBA00023002"/>
    </source>
</evidence>
<gene>
    <name evidence="12" type="primary">fabG_2</name>
    <name evidence="12" type="ORF">CLTHE_12830</name>
</gene>
<dbReference type="OrthoDB" id="9803333at2"/>
<keyword evidence="10" id="KW-0443">Lipid metabolism</keyword>
<keyword evidence="10" id="KW-0276">Fatty acid metabolism</keyword>
<dbReference type="FunFam" id="3.40.50.720:FF:000115">
    <property type="entry name" value="3-oxoacyl-[acyl-carrier-protein] reductase FabG"/>
    <property type="match status" value="1"/>
</dbReference>
<dbReference type="NCBIfam" id="NF005559">
    <property type="entry name" value="PRK07231.1"/>
    <property type="match status" value="1"/>
</dbReference>
<dbReference type="InterPro" id="IPR057326">
    <property type="entry name" value="KR_dom"/>
</dbReference>
<feature type="active site" description="Proton acceptor" evidence="8">
    <location>
        <position position="154"/>
    </location>
</feature>
<dbReference type="InterPro" id="IPR020904">
    <property type="entry name" value="Sc_DH/Rdtase_CS"/>
</dbReference>
<keyword evidence="5 10" id="KW-0560">Oxidoreductase</keyword>
<evidence type="ECO:0000256" key="9">
    <source>
        <dbReference type="PIRSR" id="PIRSR611284-2"/>
    </source>
</evidence>
<dbReference type="PRINTS" id="PR00081">
    <property type="entry name" value="GDHRDH"/>
</dbReference>
<feature type="binding site" evidence="9">
    <location>
        <begin position="154"/>
        <end position="158"/>
    </location>
    <ligand>
        <name>NADP(+)</name>
        <dbReference type="ChEBI" id="CHEBI:58349"/>
    </ligand>
</feature>
<name>A0A1V4SXJ5_9CLOT</name>
<dbReference type="NCBIfam" id="NF009466">
    <property type="entry name" value="PRK12826.1-2"/>
    <property type="match status" value="1"/>
</dbReference>
<evidence type="ECO:0000256" key="6">
    <source>
        <dbReference type="ARBA" id="ARBA00023221"/>
    </source>
</evidence>
<feature type="binding site" evidence="9">
    <location>
        <begin position="11"/>
        <end position="14"/>
    </location>
    <ligand>
        <name>NADP(+)</name>
        <dbReference type="ChEBI" id="CHEBI:58349"/>
    </ligand>
</feature>
<keyword evidence="10" id="KW-0444">Lipid biosynthesis</keyword>
<dbReference type="EMBL" id="LTAY01000034">
    <property type="protein sequence ID" value="OPX48290.1"/>
    <property type="molecule type" value="Genomic_DNA"/>
</dbReference>
<evidence type="ECO:0000256" key="10">
    <source>
        <dbReference type="RuleBase" id="RU366074"/>
    </source>
</evidence>
<comment type="subunit">
    <text evidence="10">Homotetramer.</text>
</comment>
<keyword evidence="6" id="KW-0753">Steroid metabolism</keyword>
<dbReference type="GO" id="GO:0004316">
    <property type="term" value="F:3-oxoacyl-[acyl-carrier-protein] reductase (NADPH) activity"/>
    <property type="evidence" value="ECO:0007669"/>
    <property type="project" value="UniProtKB-UniRule"/>
</dbReference>
<dbReference type="InterPro" id="IPR036291">
    <property type="entry name" value="NAD(P)-bd_dom_sf"/>
</dbReference>
<dbReference type="NCBIfam" id="NF004199">
    <property type="entry name" value="PRK05653.1-4"/>
    <property type="match status" value="1"/>
</dbReference>
<dbReference type="NCBIfam" id="NF004198">
    <property type="entry name" value="PRK05653.1-3"/>
    <property type="match status" value="1"/>
</dbReference>
<dbReference type="GO" id="GO:0051287">
    <property type="term" value="F:NAD binding"/>
    <property type="evidence" value="ECO:0007669"/>
    <property type="project" value="UniProtKB-UniRule"/>
</dbReference>
<evidence type="ECO:0000256" key="8">
    <source>
        <dbReference type="PIRSR" id="PIRSR611284-1"/>
    </source>
</evidence>
<dbReference type="InterPro" id="IPR050259">
    <property type="entry name" value="SDR"/>
</dbReference>
<feature type="binding site" evidence="9">
    <location>
        <position position="89"/>
    </location>
    <ligand>
        <name>NADP(+)</name>
        <dbReference type="ChEBI" id="CHEBI:58349"/>
    </ligand>
</feature>
<protein>
    <recommendedName>
        <fullName evidence="3 10">3-oxoacyl-[acyl-carrier-protein] reductase</fullName>
        <ecNumber evidence="3 10">1.1.1.100</ecNumber>
    </recommendedName>
</protein>
<feature type="binding site" evidence="9">
    <location>
        <position position="187"/>
    </location>
    <ligand>
        <name>NADP(+)</name>
        <dbReference type="ChEBI" id="CHEBI:58349"/>
    </ligand>
</feature>
<dbReference type="EC" id="1.1.1.100" evidence="3 10"/>
<dbReference type="PROSITE" id="PS00061">
    <property type="entry name" value="ADH_SHORT"/>
    <property type="match status" value="1"/>
</dbReference>
<feature type="domain" description="Ketoreductase" evidence="11">
    <location>
        <begin position="5"/>
        <end position="185"/>
    </location>
</feature>
<evidence type="ECO:0000256" key="3">
    <source>
        <dbReference type="ARBA" id="ARBA00012948"/>
    </source>
</evidence>
<comment type="pathway">
    <text evidence="1 10">Lipid metabolism; fatty acid biosynthesis.</text>
</comment>
<sequence length="246" mass="26561">MLKGKNAIVTGATRGIGREIAKKLAALGVNILINYRSNDKEAEELKIELENMGVTALVYKCDISDFDGVQDMINFAKEYFSKIDIMINNAGITKDTLVLRMKKEDFNSVIDVNLKGVFNCIKGITPIMVRQREGNIINLSSVVGIVGNAGQVNYSASKAGVIGMTKSLAKELGGRGIRVNAVAPGFIETDMTYALGDKFKDEAKKSIPLKRLGEAKDVANLVAFLASEESSYITGQVINVDGGMVM</sequence>
<dbReference type="UniPathway" id="UPA00094"/>
<reference evidence="12 13" key="1">
    <citation type="submission" date="2016-02" db="EMBL/GenBank/DDBJ databases">
        <title>Genome sequence of Clostridium thermobutyricum DSM 4928.</title>
        <authorList>
            <person name="Poehlein A."/>
            <person name="Daniel R."/>
        </authorList>
    </citation>
    <scope>NUCLEOTIDE SEQUENCE [LARGE SCALE GENOMIC DNA]</scope>
    <source>
        <strain evidence="12 13">DSM 4928</strain>
    </source>
</reference>
<evidence type="ECO:0000256" key="2">
    <source>
        <dbReference type="ARBA" id="ARBA00006484"/>
    </source>
</evidence>
<dbReference type="Proteomes" id="UP000191448">
    <property type="component" value="Unassembled WGS sequence"/>
</dbReference>
<proteinExistence type="inferred from homology"/>
<dbReference type="SUPFAM" id="SSF51735">
    <property type="entry name" value="NAD(P)-binding Rossmann-fold domains"/>
    <property type="match status" value="1"/>
</dbReference>
<keyword evidence="10" id="KW-0275">Fatty acid biosynthesis</keyword>
<comment type="caution">
    <text evidence="12">The sequence shown here is derived from an EMBL/GenBank/DDBJ whole genome shotgun (WGS) entry which is preliminary data.</text>
</comment>